<dbReference type="RefSeq" id="WP_145182178.1">
    <property type="nucleotide sequence ID" value="NZ_CP036266.1"/>
</dbReference>
<keyword evidence="3" id="KW-1185">Reference proteome</keyword>
<dbReference type="EMBL" id="CP036266">
    <property type="protein sequence ID" value="QDT20001.1"/>
    <property type="molecule type" value="Genomic_DNA"/>
</dbReference>
<evidence type="ECO:0000313" key="3">
    <source>
        <dbReference type="Proteomes" id="UP000320421"/>
    </source>
</evidence>
<accession>A0A517PKX5</accession>
<sequence precursor="true">MIFSRNLILLTFMFVLLAAPAIESSEQKENAQKDKPFSIPEKIKKKQVGKWEASKAMLLRSGKQLAVVINAKRTNYELSDGSEKITTPVTVFSDSESGSIWAGREQVGYLETDNKILGFQIIEYMIFWSESSLNHDPKSTSPDITNRFEKDITGGSFYLDMDAANEGQTNLKDVIKNPEMCSRGSGGSTPIVTGFQWDKNLLKLRLIDQTKQYEATVWIDMKSRKAKKAEEKRTKYGEKIFQEQVEAARVRADKMAKEKNNQ</sequence>
<gene>
    <name evidence="2" type="ORF">HG66A1_17740</name>
</gene>
<dbReference type="OrthoDB" id="9832010at2"/>
<keyword evidence="1" id="KW-0732">Signal</keyword>
<organism evidence="2 3">
    <name type="scientific">Gimesia chilikensis</name>
    <dbReference type="NCBI Taxonomy" id="2605989"/>
    <lineage>
        <taxon>Bacteria</taxon>
        <taxon>Pseudomonadati</taxon>
        <taxon>Planctomycetota</taxon>
        <taxon>Planctomycetia</taxon>
        <taxon>Planctomycetales</taxon>
        <taxon>Planctomycetaceae</taxon>
        <taxon>Gimesia</taxon>
    </lineage>
</organism>
<dbReference type="AlphaFoldDB" id="A0A517PKX5"/>
<evidence type="ECO:0000313" key="2">
    <source>
        <dbReference type="EMBL" id="QDT20001.1"/>
    </source>
</evidence>
<evidence type="ECO:0000256" key="1">
    <source>
        <dbReference type="SAM" id="SignalP"/>
    </source>
</evidence>
<feature type="signal peptide" evidence="1">
    <location>
        <begin position="1"/>
        <end position="18"/>
    </location>
</feature>
<dbReference type="Proteomes" id="UP000320421">
    <property type="component" value="Chromosome"/>
</dbReference>
<proteinExistence type="predicted"/>
<reference evidence="2 3" key="1">
    <citation type="submission" date="2019-02" db="EMBL/GenBank/DDBJ databases">
        <title>Deep-cultivation of Planctomycetes and their phenomic and genomic characterization uncovers novel biology.</title>
        <authorList>
            <person name="Wiegand S."/>
            <person name="Jogler M."/>
            <person name="Boedeker C."/>
            <person name="Pinto D."/>
            <person name="Vollmers J."/>
            <person name="Rivas-Marin E."/>
            <person name="Kohn T."/>
            <person name="Peeters S.H."/>
            <person name="Heuer A."/>
            <person name="Rast P."/>
            <person name="Oberbeckmann S."/>
            <person name="Bunk B."/>
            <person name="Jeske O."/>
            <person name="Meyerdierks A."/>
            <person name="Storesund J.E."/>
            <person name="Kallscheuer N."/>
            <person name="Luecker S."/>
            <person name="Lage O.M."/>
            <person name="Pohl T."/>
            <person name="Merkel B.J."/>
            <person name="Hornburger P."/>
            <person name="Mueller R.-W."/>
            <person name="Bruemmer F."/>
            <person name="Labrenz M."/>
            <person name="Spormann A.M."/>
            <person name="Op den Camp H."/>
            <person name="Overmann J."/>
            <person name="Amann R."/>
            <person name="Jetten M.S.M."/>
            <person name="Mascher T."/>
            <person name="Medema M.H."/>
            <person name="Devos D.P."/>
            <person name="Kaster A.-K."/>
            <person name="Ovreas L."/>
            <person name="Rohde M."/>
            <person name="Galperin M.Y."/>
            <person name="Jogler C."/>
        </authorList>
    </citation>
    <scope>NUCLEOTIDE SEQUENCE [LARGE SCALE GENOMIC DNA]</scope>
    <source>
        <strain evidence="2 3">HG66A1</strain>
    </source>
</reference>
<feature type="chain" id="PRO_5021855366" evidence="1">
    <location>
        <begin position="19"/>
        <end position="262"/>
    </location>
</feature>
<protein>
    <submittedName>
        <fullName evidence="2">Uncharacterized protein</fullName>
    </submittedName>
</protein>
<name>A0A517PKX5_9PLAN</name>